<dbReference type="InterPro" id="IPR005482">
    <property type="entry name" value="Biotin_COase_C"/>
</dbReference>
<gene>
    <name evidence="13" type="ORF">ACFQ16_07175</name>
</gene>
<dbReference type="PROSITE" id="PS50989">
    <property type="entry name" value="COA_CT_CTER"/>
    <property type="match status" value="1"/>
</dbReference>
<evidence type="ECO:0000259" key="9">
    <source>
        <dbReference type="PROSITE" id="PS50968"/>
    </source>
</evidence>
<feature type="domain" description="CoA carboxyltransferase C-terminal" evidence="12">
    <location>
        <begin position="1497"/>
        <end position="1762"/>
    </location>
</feature>
<keyword evidence="4" id="KW-0436">Ligase</keyword>
<evidence type="ECO:0000259" key="12">
    <source>
        <dbReference type="PROSITE" id="PS50989"/>
    </source>
</evidence>
<dbReference type="Pfam" id="PF01039">
    <property type="entry name" value="Carboxyl_trans"/>
    <property type="match status" value="1"/>
</dbReference>
<comment type="catalytic activity">
    <reaction evidence="7">
        <text>N(6)-biotinyl-L-lysyl-[protein] + hydrogencarbonate + ATP = N(6)-carboxybiotinyl-L-lysyl-[protein] + ADP + phosphate + H(+)</text>
        <dbReference type="Rhea" id="RHEA:13501"/>
        <dbReference type="Rhea" id="RHEA-COMP:10505"/>
        <dbReference type="Rhea" id="RHEA-COMP:10506"/>
        <dbReference type="ChEBI" id="CHEBI:15378"/>
        <dbReference type="ChEBI" id="CHEBI:17544"/>
        <dbReference type="ChEBI" id="CHEBI:30616"/>
        <dbReference type="ChEBI" id="CHEBI:43474"/>
        <dbReference type="ChEBI" id="CHEBI:83144"/>
        <dbReference type="ChEBI" id="CHEBI:83145"/>
        <dbReference type="ChEBI" id="CHEBI:456216"/>
        <dbReference type="EC" id="6.3.4.14"/>
    </reaction>
</comment>
<feature type="domain" description="Lipoyl-binding" evidence="9">
    <location>
        <begin position="575"/>
        <end position="652"/>
    </location>
</feature>
<dbReference type="Gene3D" id="3.30.470.20">
    <property type="entry name" value="ATP-grasp fold, B domain"/>
    <property type="match status" value="1"/>
</dbReference>
<dbReference type="EC" id="6.3.4.14" evidence="3"/>
<keyword evidence="14" id="KW-1185">Reference proteome</keyword>
<dbReference type="InterPro" id="IPR011054">
    <property type="entry name" value="Rudment_hybrid_motif"/>
</dbReference>
<evidence type="ECO:0000256" key="6">
    <source>
        <dbReference type="ARBA" id="ARBA00022840"/>
    </source>
</evidence>
<dbReference type="Pfam" id="PF02786">
    <property type="entry name" value="CPSase_L_D2"/>
    <property type="match status" value="1"/>
</dbReference>
<dbReference type="InterPro" id="IPR011763">
    <property type="entry name" value="COA_CT_C"/>
</dbReference>
<evidence type="ECO:0000256" key="4">
    <source>
        <dbReference type="ARBA" id="ARBA00022598"/>
    </source>
</evidence>
<dbReference type="InterPro" id="IPR051602">
    <property type="entry name" value="ACC_Biotin_Carboxylase"/>
</dbReference>
<dbReference type="Pfam" id="PF00364">
    <property type="entry name" value="Biotin_lipoyl"/>
    <property type="match status" value="1"/>
</dbReference>
<dbReference type="Pfam" id="PF02785">
    <property type="entry name" value="Biotin_carb_C"/>
    <property type="match status" value="1"/>
</dbReference>
<comment type="caution">
    <text evidence="13">The sequence shown here is derived from an EMBL/GenBank/DDBJ whole genome shotgun (WGS) entry which is preliminary data.</text>
</comment>
<dbReference type="PANTHER" id="PTHR48095">
    <property type="entry name" value="PYRUVATE CARBOXYLASE SUBUNIT A"/>
    <property type="match status" value="1"/>
</dbReference>
<dbReference type="Gene3D" id="3.90.226.10">
    <property type="entry name" value="2-enoyl-CoA Hydratase, Chain A, domain 1"/>
    <property type="match status" value="2"/>
</dbReference>
<organism evidence="13 14">
    <name type="scientific">Saccharopolyspora rosea</name>
    <dbReference type="NCBI Taxonomy" id="524884"/>
    <lineage>
        <taxon>Bacteria</taxon>
        <taxon>Bacillati</taxon>
        <taxon>Actinomycetota</taxon>
        <taxon>Actinomycetes</taxon>
        <taxon>Pseudonocardiales</taxon>
        <taxon>Pseudonocardiaceae</taxon>
        <taxon>Saccharopolyspora</taxon>
    </lineage>
</organism>
<dbReference type="InterPro" id="IPR005479">
    <property type="entry name" value="CPAse_ATP-bd"/>
</dbReference>
<feature type="domain" description="ATP-grasp" evidence="10">
    <location>
        <begin position="124"/>
        <end position="322"/>
    </location>
</feature>
<dbReference type="Pfam" id="PF00289">
    <property type="entry name" value="Biotin_carb_N"/>
    <property type="match status" value="1"/>
</dbReference>
<evidence type="ECO:0000313" key="13">
    <source>
        <dbReference type="EMBL" id="MFD0919520.1"/>
    </source>
</evidence>
<dbReference type="CDD" id="cd06850">
    <property type="entry name" value="biotinyl_domain"/>
    <property type="match status" value="1"/>
</dbReference>
<dbReference type="SUPFAM" id="SSF51246">
    <property type="entry name" value="Rudiment single hybrid motif"/>
    <property type="match status" value="1"/>
</dbReference>
<keyword evidence="13" id="KW-0808">Transferase</keyword>
<evidence type="ECO:0000259" key="10">
    <source>
        <dbReference type="PROSITE" id="PS50975"/>
    </source>
</evidence>
<dbReference type="GO" id="GO:0016740">
    <property type="term" value="F:transferase activity"/>
    <property type="evidence" value="ECO:0007669"/>
    <property type="project" value="UniProtKB-KW"/>
</dbReference>
<feature type="domain" description="Biotin carboxylation" evidence="11">
    <location>
        <begin position="1"/>
        <end position="451"/>
    </location>
</feature>
<reference evidence="14" key="1">
    <citation type="journal article" date="2019" name="Int. J. Syst. Evol. Microbiol.">
        <title>The Global Catalogue of Microorganisms (GCM) 10K type strain sequencing project: providing services to taxonomists for standard genome sequencing and annotation.</title>
        <authorList>
            <consortium name="The Broad Institute Genomics Platform"/>
            <consortium name="The Broad Institute Genome Sequencing Center for Infectious Disease"/>
            <person name="Wu L."/>
            <person name="Ma J."/>
        </authorList>
    </citation>
    <scope>NUCLEOTIDE SEQUENCE [LARGE SCALE GENOMIC DNA]</scope>
    <source>
        <strain evidence="14">CCUG 56401</strain>
    </source>
</reference>
<dbReference type="EMBL" id="JBHTIW010000003">
    <property type="protein sequence ID" value="MFD0919520.1"/>
    <property type="molecule type" value="Genomic_DNA"/>
</dbReference>
<dbReference type="InterPro" id="IPR011764">
    <property type="entry name" value="Biotin_carboxylation_dom"/>
</dbReference>
<dbReference type="Gene3D" id="2.40.50.100">
    <property type="match status" value="1"/>
</dbReference>
<dbReference type="PROSITE" id="PS50979">
    <property type="entry name" value="BC"/>
    <property type="match status" value="1"/>
</dbReference>
<dbReference type="SUPFAM" id="SSF51230">
    <property type="entry name" value="Single hybrid motif"/>
    <property type="match status" value="1"/>
</dbReference>
<name>A0ABW3FR41_9PSEU</name>
<dbReference type="PROSITE" id="PS00867">
    <property type="entry name" value="CPSASE_2"/>
    <property type="match status" value="1"/>
</dbReference>
<evidence type="ECO:0000259" key="11">
    <source>
        <dbReference type="PROSITE" id="PS50979"/>
    </source>
</evidence>
<keyword evidence="6 8" id="KW-0067">ATP-binding</keyword>
<comment type="cofactor">
    <cofactor evidence="1">
        <name>biotin</name>
        <dbReference type="ChEBI" id="CHEBI:57586"/>
    </cofactor>
</comment>
<sequence length="1769" mass="189818">MFRRVAVVNRGEPAMRAIRAIRELDAEGATIRSIALCTEEECDAAFVRAADEAHCLGPASARPYLDMSTLERALVATGAEAAWPGWGFVAEDPAFAELCARIGVTFVGPDAAVMRRLGDKVAAKQLAESVGVPVAAWSRGAVADLAAARDAARRIGYPLVLKAAAGGGGRGIRIVHDEDELAAVYDRARREAAQAFGDDAVFLERLLPGSRHVEVQVLADGQGTAWALGVRDCSVQRRNQKIIEESASPLLSPEQVAGLKEVARRLVLSADYRGAATVEFLHDPRTGRSSFLEVNTRLQVEHPVTEATTGVDLVKAQLRVAAGQPLRGPEPAESGHAIEVRLNAEDPDRDFAPAPGRVKRFDPPAGPGIRVDAGFAVGDAVPPDYDSMIAKIVAFGDTREEALSRARRALAETTVLVEGGTTNKGLLLDLLAAPEIVDATADIGWVDRARDQRRRNVPADRGIALVAAAIDGYLTEEDARRRRLLADARRGAPRTTPDDVPTTSLELGSAAHRVRVARTGPDRFRVAVDDAERAVDVRFDRLDPAKARVRLDSGSFDVVVDRSGEQRLVEVAGHVHRVGHGDRGVLRSPGPALVVAAPAAEGEEVAAGDPVLVLESMKTETVLRAPFPARLTELLVAVGHQVAADAALARLEPVGAERRAPAAADLGLSPAGAPADPARSAADLRNALLGYDPDPVDEQRIPHDYATAHRGARPVAAEVELLHLFADIADLTRRAPAPHDDVANPREQFHAYLRCLDVDAAGTAPAFRDRLRRILGHHGITDLARCEALEAAVFRVHLAQQRRTATAEAASAVLRGWLTGPPPAEDLRDAVEGVLERLVTALPDAFGGVAELARRVLFHRIVQPRARRARARAYARAREHLRHLDENPAAPDRERRIAAVTGCREPLEPLLARRIDRTGVELGPLLEALLRRRVPARVRSFEVDGRTFAAAEREGALWLTTAAELDQLQATAGASAKVAGERAPGDTDVDIHLGGPGPWPDPDTAAAELARALDRAAPRGEVRRWTLSLLDASGSRHFTFRPRPDGVVEARGERDVHPALRERLGLWRLREFDVTRLPSVDEDVHLFRCDRDSTVDSLVAVALVRDPLPRRDADGRVVALPGAETALAAATESVVTAPQRREAQLSRIFLETSAPTGLTAEDLNGIAHRFSPALRAGVAEIRFRDGGTEFHVRREPTSARIRVRAVPTAPVEPVNDLGRRVLRAHRRGTAHPVDLVDLLTRDGGSFTEHDLDDTGALLPVERPLGRHRAGIVVGVANTPTPRHPAGARRVVLLGDPTRALGALAEPECARVIAALDLAERMRVAVEWYALSAGAKISMDSGTENMDWVAAALKRIVEFTQGGGEINVVVAGINVGAQPYWNAEATMLMHTKGILVMTPDSAMVLTGKKALDFSGGVSAEDNYGIGGHDRVMGPNGQAQHWAPDLAGALDVLLAHYDHTYVTPGEPGPRRIATTDPADRDIRDHPHEVADCDLTAVGDIFSAEHNPDRKKPFDIRTLLRAVSDQDHPVLERWAAMAGAETAVVTDAHLGGFPVCLLGVESRPLCRLGFPPTDGPATHTAGTLFPLSAKKVARAINAASGNRPLVVLANLSGFDGSPESMRTLQLEHGAEIARAVVNFRGPIVFCVVSRYHGGAFVVFSKALNPNMTVLAVTGSHASVLGGAPAAAVVFAGEVDARTDRDPRVRRAAPDEAPRVRESVRVEKLTEVAAEFDAVHDVRRTVEVGSVDEIVEPAEVRPRIIAALERGLDGRGR</sequence>
<evidence type="ECO:0000313" key="14">
    <source>
        <dbReference type="Proteomes" id="UP001597018"/>
    </source>
</evidence>
<evidence type="ECO:0000256" key="2">
    <source>
        <dbReference type="ARBA" id="ARBA00003761"/>
    </source>
</evidence>
<dbReference type="InterPro" id="IPR011761">
    <property type="entry name" value="ATP-grasp"/>
</dbReference>
<dbReference type="PROSITE" id="PS00866">
    <property type="entry name" value="CPSASE_1"/>
    <property type="match status" value="1"/>
</dbReference>
<dbReference type="SUPFAM" id="SSF52440">
    <property type="entry name" value="PreATP-grasp domain"/>
    <property type="match status" value="1"/>
</dbReference>
<dbReference type="PANTHER" id="PTHR48095:SF2">
    <property type="entry name" value="BIOTIN CARBOXYLASE, CHLOROPLASTIC"/>
    <property type="match status" value="1"/>
</dbReference>
<dbReference type="RefSeq" id="WP_345599943.1">
    <property type="nucleotide sequence ID" value="NZ_BAABLT010000001.1"/>
</dbReference>
<dbReference type="Proteomes" id="UP001597018">
    <property type="component" value="Unassembled WGS sequence"/>
</dbReference>
<evidence type="ECO:0000256" key="5">
    <source>
        <dbReference type="ARBA" id="ARBA00022741"/>
    </source>
</evidence>
<dbReference type="PROSITE" id="PS50968">
    <property type="entry name" value="BIOTINYL_LIPOYL"/>
    <property type="match status" value="1"/>
</dbReference>
<dbReference type="InterPro" id="IPR034733">
    <property type="entry name" value="AcCoA_carboxyl_beta"/>
</dbReference>
<dbReference type="InterPro" id="IPR005481">
    <property type="entry name" value="BC-like_N"/>
</dbReference>
<evidence type="ECO:0000256" key="3">
    <source>
        <dbReference type="ARBA" id="ARBA00013263"/>
    </source>
</evidence>
<accession>A0ABW3FR41</accession>
<dbReference type="SUPFAM" id="SSF56059">
    <property type="entry name" value="Glutathione synthetase ATP-binding domain-like"/>
    <property type="match status" value="1"/>
</dbReference>
<dbReference type="InterPro" id="IPR011053">
    <property type="entry name" value="Single_hybrid_motif"/>
</dbReference>
<comment type="function">
    <text evidence="2">This protein is a component of the acetyl coenzyme A carboxylase complex; first, biotin carboxylase catalyzes the carboxylation of the carrier protein and then the transcarboxylase transfers the carboxyl group to form malonyl-CoA.</text>
</comment>
<proteinExistence type="predicted"/>
<dbReference type="SMART" id="SM00878">
    <property type="entry name" value="Biotin_carb_C"/>
    <property type="match status" value="1"/>
</dbReference>
<dbReference type="InterPro" id="IPR016185">
    <property type="entry name" value="PreATP-grasp_dom_sf"/>
</dbReference>
<protein>
    <recommendedName>
        <fullName evidence="3">biotin carboxylase</fullName>
        <ecNumber evidence="3">6.3.4.14</ecNumber>
    </recommendedName>
</protein>
<evidence type="ECO:0000256" key="8">
    <source>
        <dbReference type="PROSITE-ProRule" id="PRU00409"/>
    </source>
</evidence>
<dbReference type="PROSITE" id="PS50975">
    <property type="entry name" value="ATP_GRASP"/>
    <property type="match status" value="1"/>
</dbReference>
<evidence type="ECO:0000256" key="7">
    <source>
        <dbReference type="ARBA" id="ARBA00048600"/>
    </source>
</evidence>
<dbReference type="InterPro" id="IPR000089">
    <property type="entry name" value="Biotin_lipoyl"/>
</dbReference>
<dbReference type="InterPro" id="IPR029045">
    <property type="entry name" value="ClpP/crotonase-like_dom_sf"/>
</dbReference>
<dbReference type="SUPFAM" id="SSF52096">
    <property type="entry name" value="ClpP/crotonase"/>
    <property type="match status" value="2"/>
</dbReference>
<evidence type="ECO:0000256" key="1">
    <source>
        <dbReference type="ARBA" id="ARBA00001953"/>
    </source>
</evidence>
<keyword evidence="5 8" id="KW-0547">Nucleotide-binding</keyword>